<dbReference type="Gene3D" id="3.30.920.20">
    <property type="entry name" value="Gas2-like domain"/>
    <property type="match status" value="1"/>
</dbReference>
<dbReference type="Proteomes" id="UP000785679">
    <property type="component" value="Unassembled WGS sequence"/>
</dbReference>
<dbReference type="InterPro" id="IPR003108">
    <property type="entry name" value="GAR_dom"/>
</dbReference>
<dbReference type="InterPro" id="IPR036534">
    <property type="entry name" value="GAR_dom_sf"/>
</dbReference>
<evidence type="ECO:0000259" key="6">
    <source>
        <dbReference type="PROSITE" id="PS51460"/>
    </source>
</evidence>
<name>A0A8J8P2S2_HALGN</name>
<dbReference type="SUPFAM" id="SSF143575">
    <property type="entry name" value="GAS2 domain-like"/>
    <property type="match status" value="1"/>
</dbReference>
<feature type="region of interest" description="Disordered" evidence="5">
    <location>
        <begin position="850"/>
        <end position="872"/>
    </location>
</feature>
<reference evidence="7" key="1">
    <citation type="submission" date="2019-06" db="EMBL/GenBank/DDBJ databases">
        <authorList>
            <person name="Zheng W."/>
        </authorList>
    </citation>
    <scope>NUCLEOTIDE SEQUENCE</scope>
    <source>
        <strain evidence="7">QDHG01</strain>
    </source>
</reference>
<dbReference type="Pfam" id="PF02187">
    <property type="entry name" value="GAS2"/>
    <property type="match status" value="1"/>
</dbReference>
<accession>A0A8J8P2S2</accession>
<evidence type="ECO:0000256" key="4">
    <source>
        <dbReference type="SAM" id="Coils"/>
    </source>
</evidence>
<feature type="region of interest" description="Disordered" evidence="5">
    <location>
        <begin position="399"/>
        <end position="425"/>
    </location>
</feature>
<evidence type="ECO:0000256" key="2">
    <source>
        <dbReference type="ARBA" id="ARBA00022490"/>
    </source>
</evidence>
<keyword evidence="8" id="KW-1185">Reference proteome</keyword>
<feature type="coiled-coil region" evidence="4">
    <location>
        <begin position="495"/>
        <end position="529"/>
    </location>
</feature>
<keyword evidence="4" id="KW-0175">Coiled coil</keyword>
<evidence type="ECO:0000256" key="1">
    <source>
        <dbReference type="ARBA" id="ARBA00004245"/>
    </source>
</evidence>
<dbReference type="AlphaFoldDB" id="A0A8J8P2S2"/>
<keyword evidence="2" id="KW-0963">Cytoplasm</keyword>
<evidence type="ECO:0000313" key="8">
    <source>
        <dbReference type="Proteomes" id="UP000785679"/>
    </source>
</evidence>
<proteinExistence type="predicted"/>
<comment type="subcellular location">
    <subcellularLocation>
        <location evidence="1">Cytoplasm</location>
        <location evidence="1">Cytoskeleton</location>
    </subcellularLocation>
</comment>
<evidence type="ECO:0000256" key="5">
    <source>
        <dbReference type="SAM" id="MobiDB-lite"/>
    </source>
</evidence>
<dbReference type="PROSITE" id="PS51460">
    <property type="entry name" value="GAR"/>
    <property type="match status" value="1"/>
</dbReference>
<feature type="compositionally biased region" description="Polar residues" evidence="5">
    <location>
        <begin position="139"/>
        <end position="148"/>
    </location>
</feature>
<dbReference type="GO" id="GO:0005856">
    <property type="term" value="C:cytoskeleton"/>
    <property type="evidence" value="ECO:0007669"/>
    <property type="project" value="UniProtKB-SubCell"/>
</dbReference>
<feature type="region of interest" description="Disordered" evidence="5">
    <location>
        <begin position="30"/>
        <end position="148"/>
    </location>
</feature>
<protein>
    <recommendedName>
        <fullName evidence="6">GAR domain-containing protein</fullName>
    </recommendedName>
</protein>
<dbReference type="GO" id="GO:0008017">
    <property type="term" value="F:microtubule binding"/>
    <property type="evidence" value="ECO:0007669"/>
    <property type="project" value="InterPro"/>
</dbReference>
<sequence length="872" mass="100249">MYYYIGDRAQGQSQIEQEVKKGLSYSQIGEDVSMGGSTPGPFGQIADLSNGGTPLRDKDSNNTSGKFTGHQRGQSTDKKGAGSGAITQGFIEQPSSMTTKNAERRKTTVVPHLKGSLTAKNGNEPSLPDFGGGRPRPSIATNPTEEGQFTSRIPREIRHDPDIEARLLDLDQATKNYLAFDMNRFQSTMNRELEQHILKLNQEYKQHQGTVNAKLEKCEASNEESLVLKDQMVQYRILKQQSLAEVSEQSDVYQAKFSQVNDTKHQLRLQLSDIEKHLREIQREIAATNLENNALKSLLQGEQELEEERANEQQQAYALVANDIIYQAGMIEEDAQRVSRQREFAEASCQQLESLGSETQGRYQKLLVWIQESKNKAQEQLRAAEGELQGVKQENRQLKVQKERNEASQRQLEREVEQLQKQERGQREDWTKRVNELERSINEKRDMIHELIGGLSSVNQEISQLRVQTQTAQYKVEYQQALREMHDNNQYDYKLRKLTADVEASQRKANQLEAELKRIQEEWELQFEEAIIQMRQRLEELGSGACFEAIERLLVQISEKDRVIQGLSQAIHDMRIEVSKVTQNGANQESLQQAQQECTQKMSLYRQLLAEKAILYDQLHASAKQLVHRDDIILKNEQEIIRMKYENDIAKLEIYQKRELLIELEGDLEREKGRYKSLKLELRRLEKHSLQLQQTLKDKEDELDQLEEMLQDRDNMIDELERQISDRVEVQSTHSAAVASVRSLKPQKKLNWYKPIKGDLIDELIAKYFNALSRPMPVKRLGDGFYIFGTRKIYVKLLVGRLVVRVGGGFMSIDEFMEQYASMEMEKVLQMISHGNFSIDEFIEQQFGETIGGGSGKKKAVSRSPKLASPKH</sequence>
<dbReference type="OrthoDB" id="298720at2759"/>
<dbReference type="SMART" id="SM00243">
    <property type="entry name" value="GAS2"/>
    <property type="match status" value="1"/>
</dbReference>
<comment type="caution">
    <text evidence="7">The sequence shown here is derived from an EMBL/GenBank/DDBJ whole genome shotgun (WGS) entry which is preliminary data.</text>
</comment>
<gene>
    <name evidence="7" type="ORF">FGO68_gene12735</name>
</gene>
<dbReference type="EMBL" id="RRYP01000709">
    <property type="protein sequence ID" value="TNV86962.1"/>
    <property type="molecule type" value="Genomic_DNA"/>
</dbReference>
<evidence type="ECO:0000256" key="3">
    <source>
        <dbReference type="ARBA" id="ARBA00023212"/>
    </source>
</evidence>
<keyword evidence="3" id="KW-0206">Cytoskeleton</keyword>
<feature type="compositionally biased region" description="Polar residues" evidence="5">
    <location>
        <begin position="61"/>
        <end position="74"/>
    </location>
</feature>
<feature type="domain" description="GAR" evidence="6">
    <location>
        <begin position="752"/>
        <end position="824"/>
    </location>
</feature>
<feature type="coiled-coil region" evidence="4">
    <location>
        <begin position="661"/>
        <end position="726"/>
    </location>
</feature>
<organism evidence="7 8">
    <name type="scientific">Halteria grandinella</name>
    <dbReference type="NCBI Taxonomy" id="5974"/>
    <lineage>
        <taxon>Eukaryota</taxon>
        <taxon>Sar</taxon>
        <taxon>Alveolata</taxon>
        <taxon>Ciliophora</taxon>
        <taxon>Intramacronucleata</taxon>
        <taxon>Spirotrichea</taxon>
        <taxon>Stichotrichia</taxon>
        <taxon>Sporadotrichida</taxon>
        <taxon>Halteriidae</taxon>
        <taxon>Halteria</taxon>
    </lineage>
</organism>
<evidence type="ECO:0000313" key="7">
    <source>
        <dbReference type="EMBL" id="TNV86962.1"/>
    </source>
</evidence>